<keyword evidence="1" id="KW-0732">Signal</keyword>
<organism evidence="3 4">
    <name type="scientific">Prunus avium</name>
    <name type="common">Cherry</name>
    <name type="synonym">Cerasus avium</name>
    <dbReference type="NCBI Taxonomy" id="42229"/>
    <lineage>
        <taxon>Eukaryota</taxon>
        <taxon>Viridiplantae</taxon>
        <taxon>Streptophyta</taxon>
        <taxon>Embryophyta</taxon>
        <taxon>Tracheophyta</taxon>
        <taxon>Spermatophyta</taxon>
        <taxon>Magnoliopsida</taxon>
        <taxon>eudicotyledons</taxon>
        <taxon>Gunneridae</taxon>
        <taxon>Pentapetalae</taxon>
        <taxon>rosids</taxon>
        <taxon>fabids</taxon>
        <taxon>Rosales</taxon>
        <taxon>Rosaceae</taxon>
        <taxon>Amygdaloideae</taxon>
        <taxon>Amygdaleae</taxon>
        <taxon>Prunus</taxon>
    </lineage>
</organism>
<protein>
    <submittedName>
        <fullName evidence="4">Uncharacterized protein LOC110773386</fullName>
    </submittedName>
</protein>
<sequence length="368" mass="40789">MAPFPSPLERFVASALLVLATTPPKLCLDDDRELVRERSKIENCRESSVSGDSNKSFSSLITTCEVSTEEIRARKIRIVALAALRRGMKLKSVRRSRSKTQTSWKTVSGSSATASFRSETTAESSCVSTSSSAASSARSQSRSRHASWAWNYRGASKLSMVREEPRKRKRLSFSTHMRRKAEAILKLLSGGCCFSEVKIRQTIGDSPDTSKALRIFSLRRGVRRSRSKTQTSWKTVSGSSGTASFRSETTAESSCVSTSSSAASSARSQSRSRLASWAWNYRGASKLSMVREEPRKRKRLSFSTHMRRKAEAILKLLSGGCCFSEVKIRQTIGDSPDTSKALRMLLKLEKVKRSGIGGRYNPYIYTIA</sequence>
<feature type="chain" id="PRO_5028394519" evidence="1">
    <location>
        <begin position="28"/>
        <end position="368"/>
    </location>
</feature>
<accession>A0A6P5U2Q0</accession>
<keyword evidence="3" id="KW-1185">Reference proteome</keyword>
<dbReference type="Pfam" id="PF25370">
    <property type="entry name" value="HTH_74"/>
    <property type="match status" value="2"/>
</dbReference>
<dbReference type="PANTHER" id="PTHR34799:SF2">
    <property type="entry name" value="OS07G0656300 PROTEIN"/>
    <property type="match status" value="1"/>
</dbReference>
<dbReference type="InterPro" id="IPR057523">
    <property type="entry name" value="HTH_74"/>
</dbReference>
<evidence type="ECO:0000256" key="1">
    <source>
        <dbReference type="SAM" id="SignalP"/>
    </source>
</evidence>
<evidence type="ECO:0000313" key="3">
    <source>
        <dbReference type="Proteomes" id="UP000515124"/>
    </source>
</evidence>
<dbReference type="PANTHER" id="PTHR34799">
    <property type="entry name" value="OS07G0656300 PROTEIN"/>
    <property type="match status" value="1"/>
</dbReference>
<feature type="domain" description="HTH three-helical bundle" evidence="2">
    <location>
        <begin position="303"/>
        <end position="344"/>
    </location>
</feature>
<feature type="domain" description="HTH three-helical bundle" evidence="2">
    <location>
        <begin position="174"/>
        <end position="215"/>
    </location>
</feature>
<dbReference type="AlphaFoldDB" id="A0A6P5U2Q0"/>
<gene>
    <name evidence="4" type="primary">LOC110773386</name>
</gene>
<dbReference type="GeneID" id="110773386"/>
<name>A0A6P5U2Q0_PRUAV</name>
<dbReference type="Proteomes" id="UP000515124">
    <property type="component" value="Unplaced"/>
</dbReference>
<reference evidence="4" key="1">
    <citation type="submission" date="2025-08" db="UniProtKB">
        <authorList>
            <consortium name="RefSeq"/>
        </authorList>
    </citation>
    <scope>IDENTIFICATION</scope>
</reference>
<dbReference type="KEGG" id="pavi:110773386"/>
<dbReference type="RefSeq" id="XP_021833591.1">
    <property type="nucleotide sequence ID" value="XM_021977899.1"/>
</dbReference>
<evidence type="ECO:0000259" key="2">
    <source>
        <dbReference type="Pfam" id="PF25370"/>
    </source>
</evidence>
<feature type="signal peptide" evidence="1">
    <location>
        <begin position="1"/>
        <end position="27"/>
    </location>
</feature>
<evidence type="ECO:0000313" key="4">
    <source>
        <dbReference type="RefSeq" id="XP_021833591.1"/>
    </source>
</evidence>
<proteinExistence type="predicted"/>